<accession>A0A9P6JBQ4</accession>
<dbReference type="Pfam" id="PF25426">
    <property type="entry name" value="AAA_lid_BCS1"/>
    <property type="match status" value="1"/>
</dbReference>
<dbReference type="EMBL" id="JAAAHW010005784">
    <property type="protein sequence ID" value="KAF9966368.1"/>
    <property type="molecule type" value="Genomic_DNA"/>
</dbReference>
<feature type="domain" description="ATPase AAA-type core" evidence="4">
    <location>
        <begin position="11"/>
        <end position="114"/>
    </location>
</feature>
<sequence>TPVWLTWNWFINALAGELGLNIYAVNLSSKDMTDDTLLELVSVIPPRCLLLIEDVDAAFIQRESNDAVVITFSGLLNSVDGVSAQEALHDNQSSGALDEALIRPGRVDVQVRFGKATQSQPKELFIKFYPHPTATIDTTPKEVVQSDKATEALGSSPVEHPVAPVPFSQTNGTGLTAKETEALAEQFAMAIPDHKFSIAQLQGFLMGYKKTPALAVKHVDEFERLAGNAE</sequence>
<evidence type="ECO:0000313" key="7">
    <source>
        <dbReference type="Proteomes" id="UP000749646"/>
    </source>
</evidence>
<proteinExistence type="predicted"/>
<dbReference type="GO" id="GO:0016887">
    <property type="term" value="F:ATP hydrolysis activity"/>
    <property type="evidence" value="ECO:0007669"/>
    <property type="project" value="InterPro"/>
</dbReference>
<dbReference type="Proteomes" id="UP000749646">
    <property type="component" value="Unassembled WGS sequence"/>
</dbReference>
<dbReference type="SUPFAM" id="SSF52540">
    <property type="entry name" value="P-loop containing nucleoside triphosphate hydrolases"/>
    <property type="match status" value="1"/>
</dbReference>
<dbReference type="InterPro" id="IPR003959">
    <property type="entry name" value="ATPase_AAA_core"/>
</dbReference>
<keyword evidence="2" id="KW-0067">ATP-binding</keyword>
<evidence type="ECO:0000256" key="3">
    <source>
        <dbReference type="SAM" id="MobiDB-lite"/>
    </source>
</evidence>
<feature type="region of interest" description="Disordered" evidence="3">
    <location>
        <begin position="153"/>
        <end position="172"/>
    </location>
</feature>
<comment type="caution">
    <text evidence="6">The sequence shown here is derived from an EMBL/GenBank/DDBJ whole genome shotgun (WGS) entry which is preliminary data.</text>
</comment>
<dbReference type="GO" id="GO:0005524">
    <property type="term" value="F:ATP binding"/>
    <property type="evidence" value="ECO:0007669"/>
    <property type="project" value="UniProtKB-KW"/>
</dbReference>
<reference evidence="6" key="1">
    <citation type="journal article" date="2020" name="Fungal Divers.">
        <title>Resolving the Mortierellaceae phylogeny through synthesis of multi-gene phylogenetics and phylogenomics.</title>
        <authorList>
            <person name="Vandepol N."/>
            <person name="Liber J."/>
            <person name="Desiro A."/>
            <person name="Na H."/>
            <person name="Kennedy M."/>
            <person name="Barry K."/>
            <person name="Grigoriev I.V."/>
            <person name="Miller A.N."/>
            <person name="O'Donnell K."/>
            <person name="Stajich J.E."/>
            <person name="Bonito G."/>
        </authorList>
    </citation>
    <scope>NUCLEOTIDE SEQUENCE</scope>
    <source>
        <strain evidence="6">MES-2147</strain>
    </source>
</reference>
<feature type="non-terminal residue" evidence="6">
    <location>
        <position position="1"/>
    </location>
</feature>
<evidence type="ECO:0000256" key="1">
    <source>
        <dbReference type="ARBA" id="ARBA00022741"/>
    </source>
</evidence>
<evidence type="ECO:0000256" key="2">
    <source>
        <dbReference type="ARBA" id="ARBA00022840"/>
    </source>
</evidence>
<evidence type="ECO:0000313" key="6">
    <source>
        <dbReference type="EMBL" id="KAF9966368.1"/>
    </source>
</evidence>
<feature type="non-terminal residue" evidence="6">
    <location>
        <position position="230"/>
    </location>
</feature>
<dbReference type="Gene3D" id="3.40.50.300">
    <property type="entry name" value="P-loop containing nucleotide triphosphate hydrolases"/>
    <property type="match status" value="1"/>
</dbReference>
<dbReference type="AlphaFoldDB" id="A0A9P6JBQ4"/>
<dbReference type="PANTHER" id="PTHR23070">
    <property type="entry name" value="BCS1 AAA-TYPE ATPASE"/>
    <property type="match status" value="1"/>
</dbReference>
<dbReference type="InterPro" id="IPR050747">
    <property type="entry name" value="Mitochondrial_chaperone_BCS1"/>
</dbReference>
<evidence type="ECO:0000259" key="4">
    <source>
        <dbReference type="Pfam" id="PF00004"/>
    </source>
</evidence>
<keyword evidence="1" id="KW-0547">Nucleotide-binding</keyword>
<feature type="domain" description="Mitochondrial chaperone BCS1-like ATPase lid" evidence="5">
    <location>
        <begin position="119"/>
        <end position="221"/>
    </location>
</feature>
<name>A0A9P6JBQ4_9FUNG</name>
<dbReference type="OrthoDB" id="10251412at2759"/>
<protein>
    <submittedName>
        <fullName evidence="6">Uncharacterized protein</fullName>
    </submittedName>
</protein>
<dbReference type="InterPro" id="IPR057495">
    <property type="entry name" value="AAA_lid_BCS1"/>
</dbReference>
<organism evidence="6 7">
    <name type="scientific">Modicella reniformis</name>
    <dbReference type="NCBI Taxonomy" id="1440133"/>
    <lineage>
        <taxon>Eukaryota</taxon>
        <taxon>Fungi</taxon>
        <taxon>Fungi incertae sedis</taxon>
        <taxon>Mucoromycota</taxon>
        <taxon>Mortierellomycotina</taxon>
        <taxon>Mortierellomycetes</taxon>
        <taxon>Mortierellales</taxon>
        <taxon>Mortierellaceae</taxon>
        <taxon>Modicella</taxon>
    </lineage>
</organism>
<gene>
    <name evidence="6" type="ORF">BGZ65_000410</name>
</gene>
<evidence type="ECO:0000259" key="5">
    <source>
        <dbReference type="Pfam" id="PF25426"/>
    </source>
</evidence>
<dbReference type="InterPro" id="IPR027417">
    <property type="entry name" value="P-loop_NTPase"/>
</dbReference>
<dbReference type="Pfam" id="PF00004">
    <property type="entry name" value="AAA"/>
    <property type="match status" value="1"/>
</dbReference>
<keyword evidence="7" id="KW-1185">Reference proteome</keyword>